<dbReference type="AlphaFoldDB" id="A0A9W8GUM0"/>
<dbReference type="Proteomes" id="UP001140011">
    <property type="component" value="Unassembled WGS sequence"/>
</dbReference>
<proteinExistence type="predicted"/>
<accession>A0A9W8GUM0</accession>
<reference evidence="1" key="1">
    <citation type="submission" date="2022-07" db="EMBL/GenBank/DDBJ databases">
        <title>Phylogenomic reconstructions and comparative analyses of Kickxellomycotina fungi.</title>
        <authorList>
            <person name="Reynolds N.K."/>
            <person name="Stajich J.E."/>
            <person name="Barry K."/>
            <person name="Grigoriev I.V."/>
            <person name="Crous P."/>
            <person name="Smith M.E."/>
        </authorList>
    </citation>
    <scope>NUCLEOTIDE SEQUENCE</scope>
    <source>
        <strain evidence="1">BCRC 34297</strain>
    </source>
</reference>
<organism evidence="1 2">
    <name type="scientific">Coemansia pectinata</name>
    <dbReference type="NCBI Taxonomy" id="1052879"/>
    <lineage>
        <taxon>Eukaryota</taxon>
        <taxon>Fungi</taxon>
        <taxon>Fungi incertae sedis</taxon>
        <taxon>Zoopagomycota</taxon>
        <taxon>Kickxellomycotina</taxon>
        <taxon>Kickxellomycetes</taxon>
        <taxon>Kickxellales</taxon>
        <taxon>Kickxellaceae</taxon>
        <taxon>Coemansia</taxon>
    </lineage>
</organism>
<evidence type="ECO:0000313" key="1">
    <source>
        <dbReference type="EMBL" id="KAJ2748271.1"/>
    </source>
</evidence>
<dbReference type="OrthoDB" id="4161332at2759"/>
<evidence type="ECO:0008006" key="3">
    <source>
        <dbReference type="Google" id="ProtNLM"/>
    </source>
</evidence>
<feature type="non-terminal residue" evidence="1">
    <location>
        <position position="1"/>
    </location>
</feature>
<protein>
    <recommendedName>
        <fullName evidence="3">Transcription factor domain-containing protein</fullName>
    </recommendedName>
</protein>
<name>A0A9W8GUM0_9FUNG</name>
<sequence>ECKYRQSGRFRKRYPTTNKRASAIEAATTLSGMSTAITTPAIMFQVPELSPSSPMFLGSRAETTISPESRCMSSLINDGTTPMLGLIDPVEILKTRDLPDLTQGLPDGILQRMWALVGGQQQQQQQQQQQPSAAANSDCALPDLAPNLGLLDPHNSAFIASSPQHKVPAALVSVAQRYGLPSGVERLLAMLRTSFVDSGMKIRTRQFWATLEAGRIGDFAVLAHLAIAIREANLTQGSVGLPEMEAACYAAARREWECGRVEPSTSAVFALLLLSEYGYQTGRPVVMSEFADHAISTAQHIVFRGAAYPWHSAPIKGACDIEREHLLACFWSAWVRVFTAAQVLGRTAPLPSDTCSFPAFPTHDMCHYTAQPVAGETLGAVLFPIHSECRHSAHGAYSAATWQCALLGAEMHNLWVSVSAGKKTRASYFVALRAWDRRLRLWRAAWPQEWMTQMTRIARLAQRVPHSEPLLLDAEWLADLGSESTTSTPLLPPTPDTRPVGAHLFHESRISAADAWLAVVFVMYDMTRLRAHRVALDMTGSQEDPLASAIAEHSSRAETLDAARGVQNVLDAVQRLGFPPERMGIWIVFVLEQAIDIHCTCIFQSADPLAQADALQRLAALLRHLLALKHWTAALYIFAALVKRHVEPSWLLSTQAASNVPLWNTATSPWPPTHVLTLLMRAMRMDPRQFCAYTMPVVYASVMSTPVMPQSMRMRIASLLS</sequence>
<dbReference type="CDD" id="cd12148">
    <property type="entry name" value="fungal_TF_MHR"/>
    <property type="match status" value="1"/>
</dbReference>
<keyword evidence="2" id="KW-1185">Reference proteome</keyword>
<dbReference type="EMBL" id="JANBUH010001141">
    <property type="protein sequence ID" value="KAJ2748271.1"/>
    <property type="molecule type" value="Genomic_DNA"/>
</dbReference>
<comment type="caution">
    <text evidence="1">The sequence shown here is derived from an EMBL/GenBank/DDBJ whole genome shotgun (WGS) entry which is preliminary data.</text>
</comment>
<evidence type="ECO:0000313" key="2">
    <source>
        <dbReference type="Proteomes" id="UP001140011"/>
    </source>
</evidence>
<gene>
    <name evidence="1" type="ORF">GGI19_006187</name>
</gene>